<sequence>RCLGRAGSEDYKLIFFNGVLTFCDIFDDRNDLICVRVVFVRGLYPDFVE</sequence>
<accession>X1VTG2</accession>
<feature type="non-terminal residue" evidence="1">
    <location>
        <position position="1"/>
    </location>
</feature>
<reference evidence="1" key="1">
    <citation type="journal article" date="2014" name="Front. Microbiol.">
        <title>High frequency of phylogenetically diverse reductive dehalogenase-homologous genes in deep subseafloor sedimentary metagenomes.</title>
        <authorList>
            <person name="Kawai M."/>
            <person name="Futagami T."/>
            <person name="Toyoda A."/>
            <person name="Takaki Y."/>
            <person name="Nishi S."/>
            <person name="Hori S."/>
            <person name="Arai W."/>
            <person name="Tsubouchi T."/>
            <person name="Morono Y."/>
            <person name="Uchiyama I."/>
            <person name="Ito T."/>
            <person name="Fujiyama A."/>
            <person name="Inagaki F."/>
            <person name="Takami H."/>
        </authorList>
    </citation>
    <scope>NUCLEOTIDE SEQUENCE</scope>
    <source>
        <strain evidence="1">Expedition CK06-06</strain>
    </source>
</reference>
<name>X1VTG2_9ZZZZ</name>
<proteinExistence type="predicted"/>
<dbReference type="AlphaFoldDB" id="X1VTG2"/>
<evidence type="ECO:0000313" key="1">
    <source>
        <dbReference type="EMBL" id="GAJ20691.1"/>
    </source>
</evidence>
<dbReference type="EMBL" id="BARW01042167">
    <property type="protein sequence ID" value="GAJ20691.1"/>
    <property type="molecule type" value="Genomic_DNA"/>
</dbReference>
<gene>
    <name evidence="1" type="ORF">S12H4_62678</name>
</gene>
<organism evidence="1">
    <name type="scientific">marine sediment metagenome</name>
    <dbReference type="NCBI Taxonomy" id="412755"/>
    <lineage>
        <taxon>unclassified sequences</taxon>
        <taxon>metagenomes</taxon>
        <taxon>ecological metagenomes</taxon>
    </lineage>
</organism>
<protein>
    <submittedName>
        <fullName evidence="1">Uncharacterized protein</fullName>
    </submittedName>
</protein>
<comment type="caution">
    <text evidence="1">The sequence shown here is derived from an EMBL/GenBank/DDBJ whole genome shotgun (WGS) entry which is preliminary data.</text>
</comment>